<evidence type="ECO:0008006" key="4">
    <source>
        <dbReference type="Google" id="ProtNLM"/>
    </source>
</evidence>
<feature type="chain" id="PRO_5013299207" description="Lipoprotein" evidence="1">
    <location>
        <begin position="24"/>
        <end position="858"/>
    </location>
</feature>
<name>A0A1Y0L0Y6_9MOLU</name>
<keyword evidence="1" id="KW-0732">Signal</keyword>
<keyword evidence="3" id="KW-1185">Reference proteome</keyword>
<evidence type="ECO:0000313" key="3">
    <source>
        <dbReference type="Proteomes" id="UP000231179"/>
    </source>
</evidence>
<reference evidence="2 3" key="1">
    <citation type="submission" date="2017-11" db="EMBL/GenBank/DDBJ databases">
        <title>Complete genome sequence of Spiroplasma clarkii CN-5 (DSM 19994).</title>
        <authorList>
            <person name="Tsai Y.-M."/>
            <person name="Chang A."/>
            <person name="Lo W.-S."/>
            <person name="Kuo C.-H."/>
        </authorList>
    </citation>
    <scope>NUCLEOTIDE SEQUENCE [LARGE SCALE GENOMIC DNA]</scope>
    <source>
        <strain evidence="2 3">CN-5</strain>
    </source>
</reference>
<organism evidence="2 3">
    <name type="scientific">Spiroplasma clarkii</name>
    <dbReference type="NCBI Taxonomy" id="2139"/>
    <lineage>
        <taxon>Bacteria</taxon>
        <taxon>Bacillati</taxon>
        <taxon>Mycoplasmatota</taxon>
        <taxon>Mollicutes</taxon>
        <taxon>Entomoplasmatales</taxon>
        <taxon>Spiroplasmataceae</taxon>
        <taxon>Spiroplasma</taxon>
    </lineage>
</organism>
<dbReference type="NCBIfam" id="NF038029">
    <property type="entry name" value="LP_plasma"/>
    <property type="match status" value="1"/>
</dbReference>
<evidence type="ECO:0000313" key="2">
    <source>
        <dbReference type="EMBL" id="ATX70857.1"/>
    </source>
</evidence>
<gene>
    <name evidence="2" type="ORF">SCLAR_v1c05380</name>
</gene>
<feature type="signal peptide" evidence="1">
    <location>
        <begin position="1"/>
        <end position="23"/>
    </location>
</feature>
<sequence>MKKLLIILTSTLLVTTSTVTVVACGADSTPDLDNWQDNNVEYELFGKSFKSKAEAVEHFMKNDTKIETSKNYKNEITLGNSSFKTTAEMLNQIESSKVISKAKTYKDPKNYLTDSLGSVSASGVVNKIDAVNVYQDVNGNAVYSGSDEMSKNDVISSYTNKIKSGYEADGLFFKSREQVTAYYQNKYEGEEIKLEQKKYHKLGNLWYDKESFENNLEKSIVKTVEYNGHRISEENKFNLSKLKLKESDLDKITKIEKRPGMYYLEAVSDDEGTLDIEGGNFHRTSKNIAELIEDKENWSLVSTSTEGLADAGFNAALSEMALSTGSIGFELSSTEGNSKPNKIINFFESLAVYYKKFNQYVDEISMSSSSKLASIFGKAASKSKIDKLAVDTEKVKAIFEKYQIAQEINALWNNLISFHSIDQNKKMVVTLHNIRELLRSLDVSQSDSNVIDEFMYATLLALNVSSFKKINKAHNTNNSDLVISHEWIEFVNDAKTRGELYNVLDLLMDSGYFTGKNNSANNSLGIKKTFDKFLDIVNIKTKDLLQLAKLYQKHLEDIGKQIKSTAEFAKILKKRILYVEAAITILNMIPGKTTENWEFVIPDTKNTIKYKKSSWFWEKNEFNPRNIMLALEIAKPKNTTTYLYNEKYFTSYAEAEYRMKRDIVDNLFADEKNIEYGSKYFEQIFETDKSKLLERISKLVEKMTAYSDGFGETFSNSDAAINSALRKISDQEFVKAYKYDYLGSYLYEYSYDAIYKKVLETIDLETKAVEFSDYLATNKFEKLENLDNDGYDLYQFKFNGKNYYFDNYNGAIVKYMHLNDYANVFIQVNSATYELNGLMFYNENQFQEYLLDNIKEVV</sequence>
<dbReference type="RefSeq" id="WP_100254415.1">
    <property type="nucleotide sequence ID" value="NZ_CP015819.1"/>
</dbReference>
<dbReference type="PROSITE" id="PS51257">
    <property type="entry name" value="PROKAR_LIPOPROTEIN"/>
    <property type="match status" value="1"/>
</dbReference>
<dbReference type="AlphaFoldDB" id="A0A1Y0L0Y6"/>
<dbReference type="EMBL" id="CP024870">
    <property type="protein sequence ID" value="ATX70857.1"/>
    <property type="molecule type" value="Genomic_DNA"/>
</dbReference>
<proteinExistence type="predicted"/>
<dbReference type="KEGG" id="scla:SCLARK_00811"/>
<dbReference type="InterPro" id="IPR054816">
    <property type="entry name" value="Lipoprotein_mollicutes-type_CS"/>
</dbReference>
<evidence type="ECO:0000256" key="1">
    <source>
        <dbReference type="SAM" id="SignalP"/>
    </source>
</evidence>
<dbReference type="Proteomes" id="UP000231179">
    <property type="component" value="Chromosome"/>
</dbReference>
<protein>
    <recommendedName>
        <fullName evidence="4">Lipoprotein</fullName>
    </recommendedName>
</protein>
<accession>A0A1Y0L0Y6</accession>